<comment type="pathway">
    <text evidence="3">Carbohydrate degradation; glycolysis; D-glyceraldehyde 3-phosphate from glycerone phosphate: step 1/1.</text>
</comment>
<dbReference type="SUPFAM" id="SSF51351">
    <property type="entry name" value="Triosephosphate isomerase (TIM)"/>
    <property type="match status" value="1"/>
</dbReference>
<keyword evidence="5" id="KW-1185">Reference proteome</keyword>
<evidence type="ECO:0000256" key="2">
    <source>
        <dbReference type="ARBA" id="ARBA00023235"/>
    </source>
</evidence>
<dbReference type="EMBL" id="JAAMOZ010000001">
    <property type="protein sequence ID" value="NIH55915.1"/>
    <property type="molecule type" value="Genomic_DNA"/>
</dbReference>
<reference evidence="4 5" key="1">
    <citation type="submission" date="2020-02" db="EMBL/GenBank/DDBJ databases">
        <title>Sequencing the genomes of 1000 actinobacteria strains.</title>
        <authorList>
            <person name="Klenk H.-P."/>
        </authorList>
    </citation>
    <scope>NUCLEOTIDE SEQUENCE [LARGE SCALE GENOMIC DNA]</scope>
    <source>
        <strain evidence="4 5">DSM 19609</strain>
    </source>
</reference>
<dbReference type="PROSITE" id="PS51440">
    <property type="entry name" value="TIM_2"/>
    <property type="match status" value="1"/>
</dbReference>
<evidence type="ECO:0000256" key="1">
    <source>
        <dbReference type="ARBA" id="ARBA00007422"/>
    </source>
</evidence>
<keyword evidence="3" id="KW-0312">Gluconeogenesis</keyword>
<dbReference type="CDD" id="cd00311">
    <property type="entry name" value="TIM"/>
    <property type="match status" value="1"/>
</dbReference>
<proteinExistence type="inferred from homology"/>
<dbReference type="NCBIfam" id="NF000722">
    <property type="entry name" value="PRK00042.2-1"/>
    <property type="match status" value="1"/>
</dbReference>
<comment type="subcellular location">
    <subcellularLocation>
        <location evidence="3">Cytoplasm</location>
    </subcellularLocation>
</comment>
<keyword evidence="2 3" id="KW-0413">Isomerase</keyword>
<comment type="similarity">
    <text evidence="1 3">Belongs to the triosephosphate isomerase family.</text>
</comment>
<evidence type="ECO:0000313" key="5">
    <source>
        <dbReference type="Proteomes" id="UP000749311"/>
    </source>
</evidence>
<comment type="caution">
    <text evidence="4">The sequence shown here is derived from an EMBL/GenBank/DDBJ whole genome shotgun (WGS) entry which is preliminary data.</text>
</comment>
<dbReference type="Gene3D" id="3.20.20.70">
    <property type="entry name" value="Aldolase class I"/>
    <property type="match status" value="1"/>
</dbReference>
<dbReference type="GO" id="GO:0004807">
    <property type="term" value="F:triose-phosphate isomerase activity"/>
    <property type="evidence" value="ECO:0007669"/>
    <property type="project" value="UniProtKB-EC"/>
</dbReference>
<dbReference type="InterPro" id="IPR000652">
    <property type="entry name" value="Triosephosphate_isomerase"/>
</dbReference>
<gene>
    <name evidence="4" type="ORF">FB473_000560</name>
</gene>
<keyword evidence="3" id="KW-0963">Cytoplasm</keyword>
<comment type="catalytic activity">
    <reaction evidence="3">
        <text>D-glyceraldehyde 3-phosphate = dihydroxyacetone phosphate</text>
        <dbReference type="Rhea" id="RHEA:18585"/>
        <dbReference type="ChEBI" id="CHEBI:57642"/>
        <dbReference type="ChEBI" id="CHEBI:59776"/>
        <dbReference type="EC" id="5.3.1.1"/>
    </reaction>
</comment>
<dbReference type="PANTHER" id="PTHR21139">
    <property type="entry name" value="TRIOSEPHOSPHATE ISOMERASE"/>
    <property type="match status" value="1"/>
</dbReference>
<dbReference type="InterPro" id="IPR035990">
    <property type="entry name" value="TIM_sf"/>
</dbReference>
<dbReference type="Pfam" id="PF00121">
    <property type="entry name" value="TIM"/>
    <property type="match status" value="1"/>
</dbReference>
<dbReference type="EC" id="5.3.1.1" evidence="3"/>
<accession>A0ABX0SD18</accession>
<comment type="subunit">
    <text evidence="3">Homodimer.</text>
</comment>
<sequence>MYWVGTSWKMNGDAASAREYCAALLAADRSAWEGLQPFVIPPATLISAVRAALGPAGVLVGAQNAHWEDKGAWTGELSVPQVADAGAQIVEIGHSERREYFNETDETVNLKVKAILAHDLRPLVCVGEDRSVFEAGGSVEHVCAQVDAALRGVDDTSTILLAYEPIWAIGEKGREPMPGDLEKVFDALQGRYGDRVEATLYGGSVNPGNAARLLGIPGVSGLFVGRSAWSGEGYAEILRLAGGAVGAFA</sequence>
<keyword evidence="3" id="KW-0324">Glycolysis</keyword>
<protein>
    <recommendedName>
        <fullName evidence="3">Triosephosphate isomerase</fullName>
        <ecNumber evidence="3">5.3.1.1</ecNumber>
    </recommendedName>
</protein>
<name>A0ABX0SD18_9ACTN</name>
<evidence type="ECO:0000256" key="3">
    <source>
        <dbReference type="RuleBase" id="RU363013"/>
    </source>
</evidence>
<dbReference type="InterPro" id="IPR013785">
    <property type="entry name" value="Aldolase_TIM"/>
</dbReference>
<dbReference type="RefSeq" id="WP_167164638.1">
    <property type="nucleotide sequence ID" value="NZ_BAAAOO010000002.1"/>
</dbReference>
<evidence type="ECO:0000313" key="4">
    <source>
        <dbReference type="EMBL" id="NIH55915.1"/>
    </source>
</evidence>
<organism evidence="4 5">
    <name type="scientific">Brooklawnia cerclae</name>
    <dbReference type="NCBI Taxonomy" id="349934"/>
    <lineage>
        <taxon>Bacteria</taxon>
        <taxon>Bacillati</taxon>
        <taxon>Actinomycetota</taxon>
        <taxon>Actinomycetes</taxon>
        <taxon>Propionibacteriales</taxon>
        <taxon>Propionibacteriaceae</taxon>
        <taxon>Brooklawnia</taxon>
    </lineage>
</organism>
<comment type="pathway">
    <text evidence="3">Carbohydrate biosynthesis; gluconeogenesis.</text>
</comment>
<dbReference type="Proteomes" id="UP000749311">
    <property type="component" value="Unassembled WGS sequence"/>
</dbReference>
<dbReference type="PANTHER" id="PTHR21139:SF42">
    <property type="entry name" value="TRIOSEPHOSPHATE ISOMERASE"/>
    <property type="match status" value="1"/>
</dbReference>